<accession>A0A6S7JIL4</accession>
<evidence type="ECO:0000313" key="2">
    <source>
        <dbReference type="Proteomes" id="UP001152795"/>
    </source>
</evidence>
<gene>
    <name evidence="1" type="ORF">PACLA_8A043871</name>
</gene>
<reference evidence="1" key="1">
    <citation type="submission" date="2020-04" db="EMBL/GenBank/DDBJ databases">
        <authorList>
            <person name="Alioto T."/>
            <person name="Alioto T."/>
            <person name="Gomez Garrido J."/>
        </authorList>
    </citation>
    <scope>NUCLEOTIDE SEQUENCE</scope>
    <source>
        <strain evidence="1">A484AB</strain>
    </source>
</reference>
<keyword evidence="2" id="KW-1185">Reference proteome</keyword>
<protein>
    <submittedName>
        <fullName evidence="1">Uncharacterized protein</fullName>
    </submittedName>
</protein>
<name>A0A6S7JIL4_PARCT</name>
<sequence length="170" mass="19732">MPWSPAQRVRLAAERNKLDRYFPGCVKWIDPTGDTKVEVALKTNDDNKYTLRIYIGNFPNSIPEMVVVSSPKPMPADWENSSVTHTLSKRDGYLQICHWHSSHWTDRISLHEVVLKGRLWFEAYEGHIRTGQPMSYFLREMVSTGSTRLLSSFVRNAFRQETEQQECVIS</sequence>
<organism evidence="1 2">
    <name type="scientific">Paramuricea clavata</name>
    <name type="common">Red gorgonian</name>
    <name type="synonym">Violescent sea-whip</name>
    <dbReference type="NCBI Taxonomy" id="317549"/>
    <lineage>
        <taxon>Eukaryota</taxon>
        <taxon>Metazoa</taxon>
        <taxon>Cnidaria</taxon>
        <taxon>Anthozoa</taxon>
        <taxon>Octocorallia</taxon>
        <taxon>Malacalcyonacea</taxon>
        <taxon>Plexauridae</taxon>
        <taxon>Paramuricea</taxon>
    </lineage>
</organism>
<dbReference type="OrthoDB" id="5945078at2759"/>
<dbReference type="AlphaFoldDB" id="A0A6S7JIL4"/>
<evidence type="ECO:0000313" key="1">
    <source>
        <dbReference type="EMBL" id="CAB4032215.1"/>
    </source>
</evidence>
<proteinExistence type="predicted"/>
<dbReference type="Proteomes" id="UP001152795">
    <property type="component" value="Unassembled WGS sequence"/>
</dbReference>
<dbReference type="EMBL" id="CACRXK020018223">
    <property type="protein sequence ID" value="CAB4032215.1"/>
    <property type="molecule type" value="Genomic_DNA"/>
</dbReference>
<comment type="caution">
    <text evidence="1">The sequence shown here is derived from an EMBL/GenBank/DDBJ whole genome shotgun (WGS) entry which is preliminary data.</text>
</comment>